<dbReference type="CDD" id="cd05466">
    <property type="entry name" value="PBP2_LTTR_substrate"/>
    <property type="match status" value="1"/>
</dbReference>
<keyword evidence="3" id="KW-0238">DNA-binding</keyword>
<comment type="similarity">
    <text evidence="1">Belongs to the LysR transcriptional regulatory family.</text>
</comment>
<evidence type="ECO:0000256" key="3">
    <source>
        <dbReference type="ARBA" id="ARBA00023125"/>
    </source>
</evidence>
<dbReference type="InterPro" id="IPR005119">
    <property type="entry name" value="LysR_subst-bd"/>
</dbReference>
<dbReference type="PATRIC" id="fig|1149862.3.peg.2769"/>
<dbReference type="PROSITE" id="PS50931">
    <property type="entry name" value="HTH_LYSR"/>
    <property type="match status" value="1"/>
</dbReference>
<reference evidence="6 7" key="1">
    <citation type="journal article" date="2012" name="J. Bacteriol.">
        <title>Draft Genome Sequences for Two Metal-Reducing Pelosinus fermentans Strains Isolated from a Cr(VI)-Contaminated Site and for Type Strain R7.</title>
        <authorList>
            <person name="Brown S.D."/>
            <person name="Podar M."/>
            <person name="Klingeman D.M."/>
            <person name="Johnson C.M."/>
            <person name="Yang Z.K."/>
            <person name="Utturkar S.M."/>
            <person name="Land M.L."/>
            <person name="Mosher J.J."/>
            <person name="Hurt R.A.Jr."/>
            <person name="Phelps T.J."/>
            <person name="Palumbo A.V."/>
            <person name="Arkin A.P."/>
            <person name="Hazen T.C."/>
            <person name="Elias D.A."/>
        </authorList>
    </citation>
    <scope>NUCLEOTIDE SEQUENCE [LARGE SCALE GENOMIC DNA]</scope>
    <source>
        <strain evidence="6 7">B4</strain>
    </source>
</reference>
<dbReference type="OrthoDB" id="1684752at2"/>
<dbReference type="Gene3D" id="3.40.190.290">
    <property type="match status" value="1"/>
</dbReference>
<dbReference type="InterPro" id="IPR000847">
    <property type="entry name" value="LysR_HTH_N"/>
</dbReference>
<dbReference type="SUPFAM" id="SSF53850">
    <property type="entry name" value="Periplasmic binding protein-like II"/>
    <property type="match status" value="1"/>
</dbReference>
<evidence type="ECO:0000313" key="6">
    <source>
        <dbReference type="EMBL" id="EIW17761.1"/>
    </source>
</evidence>
<comment type="caution">
    <text evidence="6">The sequence shown here is derived from an EMBL/GenBank/DDBJ whole genome shotgun (WGS) entry which is preliminary data.</text>
</comment>
<keyword evidence="2" id="KW-0805">Transcription regulation</keyword>
<evidence type="ECO:0000256" key="1">
    <source>
        <dbReference type="ARBA" id="ARBA00009437"/>
    </source>
</evidence>
<dbReference type="InterPro" id="IPR036390">
    <property type="entry name" value="WH_DNA-bd_sf"/>
</dbReference>
<proteinExistence type="inferred from homology"/>
<dbReference type="AlphaFoldDB" id="I9LBP8"/>
<dbReference type="Gene3D" id="1.10.10.10">
    <property type="entry name" value="Winged helix-like DNA-binding domain superfamily/Winged helix DNA-binding domain"/>
    <property type="match status" value="1"/>
</dbReference>
<organism evidence="6 7">
    <name type="scientific">Pelosinus fermentans B4</name>
    <dbReference type="NCBI Taxonomy" id="1149862"/>
    <lineage>
        <taxon>Bacteria</taxon>
        <taxon>Bacillati</taxon>
        <taxon>Bacillota</taxon>
        <taxon>Negativicutes</taxon>
        <taxon>Selenomonadales</taxon>
        <taxon>Sporomusaceae</taxon>
        <taxon>Pelosinus</taxon>
    </lineage>
</organism>
<keyword evidence="7" id="KW-1185">Reference proteome</keyword>
<feature type="domain" description="HTH lysR-type" evidence="5">
    <location>
        <begin position="1"/>
        <end position="58"/>
    </location>
</feature>
<evidence type="ECO:0000256" key="2">
    <source>
        <dbReference type="ARBA" id="ARBA00023015"/>
    </source>
</evidence>
<accession>I9LBP8</accession>
<gene>
    <name evidence="6" type="ORF">FB4_3804</name>
</gene>
<dbReference type="PRINTS" id="PR00039">
    <property type="entry name" value="HTHLYSR"/>
</dbReference>
<name>I9LBP8_9FIRM</name>
<evidence type="ECO:0000313" key="7">
    <source>
        <dbReference type="Proteomes" id="UP000004324"/>
    </source>
</evidence>
<keyword evidence="4" id="KW-0804">Transcription</keyword>
<dbReference type="Proteomes" id="UP000004324">
    <property type="component" value="Unassembled WGS sequence"/>
</dbReference>
<dbReference type="FunFam" id="1.10.10.10:FF:000001">
    <property type="entry name" value="LysR family transcriptional regulator"/>
    <property type="match status" value="1"/>
</dbReference>
<dbReference type="InterPro" id="IPR036388">
    <property type="entry name" value="WH-like_DNA-bd_sf"/>
</dbReference>
<dbReference type="SUPFAM" id="SSF46785">
    <property type="entry name" value="Winged helix' DNA-binding domain"/>
    <property type="match status" value="1"/>
</dbReference>
<dbReference type="PANTHER" id="PTHR30126">
    <property type="entry name" value="HTH-TYPE TRANSCRIPTIONAL REGULATOR"/>
    <property type="match status" value="1"/>
</dbReference>
<dbReference type="EMBL" id="AKVJ01000029">
    <property type="protein sequence ID" value="EIW17761.1"/>
    <property type="molecule type" value="Genomic_DNA"/>
</dbReference>
<evidence type="ECO:0000256" key="4">
    <source>
        <dbReference type="ARBA" id="ARBA00023163"/>
    </source>
</evidence>
<dbReference type="GO" id="GO:0003700">
    <property type="term" value="F:DNA-binding transcription factor activity"/>
    <property type="evidence" value="ECO:0007669"/>
    <property type="project" value="InterPro"/>
</dbReference>
<evidence type="ECO:0000259" key="5">
    <source>
        <dbReference type="PROSITE" id="PS50931"/>
    </source>
</evidence>
<protein>
    <submittedName>
        <fullName evidence="6">LysR substrate-binding protein</fullName>
    </submittedName>
</protein>
<dbReference type="GO" id="GO:0000976">
    <property type="term" value="F:transcription cis-regulatory region binding"/>
    <property type="evidence" value="ECO:0007669"/>
    <property type="project" value="TreeGrafter"/>
</dbReference>
<sequence length="299" mass="33883">MNVKNLESFLTVAQLLNFGEAARTLNYSQSTISEQIRSLEEYLGTKLFERIGRKVFLTEQGKRLLPFAERMVRNAEELKNLFNDSAIISGSLHIGAAETLCAFWLPPLLKEYRSLYPKVEINIKVGNCVDFPQWLQQNSIDVAFSLNDESKQQQLRQIELFHGETVFITSPDHGLSTRLVLELENLAGQTLLLPEGYCGYPMDLKNLLEKEGVKANMIMQFGSLESIKQCIKNGLGVSLLPKIVVEEEIKRGEIISLAWKGQDIPIQAQVLFHRDKWLSPPLAALERLILAKIGEKKDR</sequence>
<dbReference type="Pfam" id="PF00126">
    <property type="entry name" value="HTH_1"/>
    <property type="match status" value="1"/>
</dbReference>
<dbReference type="PANTHER" id="PTHR30126:SF100">
    <property type="entry name" value="LYSR-FAMILY TRANSCRIPTIONAL REGULATOR"/>
    <property type="match status" value="1"/>
</dbReference>
<dbReference type="Pfam" id="PF03466">
    <property type="entry name" value="LysR_substrate"/>
    <property type="match status" value="1"/>
</dbReference>